<accession>A0A8J3IFH9</accession>
<keyword evidence="4" id="KW-1185">Reference proteome</keyword>
<reference evidence="3" key="1">
    <citation type="submission" date="2020-10" db="EMBL/GenBank/DDBJ databases">
        <title>Taxonomic study of unclassified bacteria belonging to the class Ktedonobacteria.</title>
        <authorList>
            <person name="Yabe S."/>
            <person name="Wang C.M."/>
            <person name="Zheng Y."/>
            <person name="Sakai Y."/>
            <person name="Cavaletti L."/>
            <person name="Monciardini P."/>
            <person name="Donadio S."/>
        </authorList>
    </citation>
    <scope>NUCLEOTIDE SEQUENCE</scope>
    <source>
        <strain evidence="3">ID150040</strain>
    </source>
</reference>
<dbReference type="Pfam" id="PF07883">
    <property type="entry name" value="Cupin_2"/>
    <property type="match status" value="1"/>
</dbReference>
<evidence type="ECO:0000313" key="3">
    <source>
        <dbReference type="EMBL" id="GHO93536.1"/>
    </source>
</evidence>
<dbReference type="PANTHER" id="PTHR35848:SF6">
    <property type="entry name" value="CUPIN TYPE-2 DOMAIN-CONTAINING PROTEIN"/>
    <property type="match status" value="1"/>
</dbReference>
<dbReference type="Proteomes" id="UP000597444">
    <property type="component" value="Unassembled WGS sequence"/>
</dbReference>
<comment type="caution">
    <text evidence="3">The sequence shown here is derived from an EMBL/GenBank/DDBJ whole genome shotgun (WGS) entry which is preliminary data.</text>
</comment>
<evidence type="ECO:0000259" key="2">
    <source>
        <dbReference type="Pfam" id="PF07883"/>
    </source>
</evidence>
<dbReference type="PANTHER" id="PTHR35848">
    <property type="entry name" value="OXALATE-BINDING PROTEIN"/>
    <property type="match status" value="1"/>
</dbReference>
<dbReference type="AlphaFoldDB" id="A0A8J3IFH9"/>
<protein>
    <recommendedName>
        <fullName evidence="2">Cupin type-2 domain-containing protein</fullName>
    </recommendedName>
</protein>
<dbReference type="InterPro" id="IPR013096">
    <property type="entry name" value="Cupin_2"/>
</dbReference>
<dbReference type="InterPro" id="IPR051610">
    <property type="entry name" value="GPI/OXD"/>
</dbReference>
<dbReference type="Gene3D" id="2.60.120.10">
    <property type="entry name" value="Jelly Rolls"/>
    <property type="match status" value="1"/>
</dbReference>
<dbReference type="InterPro" id="IPR014710">
    <property type="entry name" value="RmlC-like_jellyroll"/>
</dbReference>
<dbReference type="GO" id="GO:0046872">
    <property type="term" value="F:metal ion binding"/>
    <property type="evidence" value="ECO:0007669"/>
    <property type="project" value="UniProtKB-KW"/>
</dbReference>
<dbReference type="InterPro" id="IPR011051">
    <property type="entry name" value="RmlC_Cupin_sf"/>
</dbReference>
<dbReference type="RefSeq" id="WP_220204316.1">
    <property type="nucleotide sequence ID" value="NZ_BNJK01000001.1"/>
</dbReference>
<sequence length="127" mass="13979">MNEQDVIRRVTAENRQNMSWGNLAWLVGAAQMPGAEQTLGVVTILPGKRNPLHAHPNCEELLYVISGECDHKLGDELFHLTPGSVIRIPRDIPHWALCTSGEPLVAVVSFSSPDRRTNTLEESGEIA</sequence>
<dbReference type="SUPFAM" id="SSF51182">
    <property type="entry name" value="RmlC-like cupins"/>
    <property type="match status" value="1"/>
</dbReference>
<proteinExistence type="predicted"/>
<name>A0A8J3IFH9_9CHLR</name>
<evidence type="ECO:0000256" key="1">
    <source>
        <dbReference type="ARBA" id="ARBA00022723"/>
    </source>
</evidence>
<keyword evidence="1" id="KW-0479">Metal-binding</keyword>
<feature type="domain" description="Cupin type-2" evidence="2">
    <location>
        <begin position="41"/>
        <end position="108"/>
    </location>
</feature>
<dbReference type="EMBL" id="BNJK01000001">
    <property type="protein sequence ID" value="GHO93536.1"/>
    <property type="molecule type" value="Genomic_DNA"/>
</dbReference>
<evidence type="ECO:0000313" key="4">
    <source>
        <dbReference type="Proteomes" id="UP000597444"/>
    </source>
</evidence>
<organism evidence="3 4">
    <name type="scientific">Reticulibacter mediterranei</name>
    <dbReference type="NCBI Taxonomy" id="2778369"/>
    <lineage>
        <taxon>Bacteria</taxon>
        <taxon>Bacillati</taxon>
        <taxon>Chloroflexota</taxon>
        <taxon>Ktedonobacteria</taxon>
        <taxon>Ktedonobacterales</taxon>
        <taxon>Reticulibacteraceae</taxon>
        <taxon>Reticulibacter</taxon>
    </lineage>
</organism>
<gene>
    <name evidence="3" type="ORF">KSF_035840</name>
</gene>